<accession>A0A9W9VN93</accession>
<dbReference type="Proteomes" id="UP001147747">
    <property type="component" value="Unassembled WGS sequence"/>
</dbReference>
<protein>
    <submittedName>
        <fullName evidence="2">Uncharacterized protein</fullName>
    </submittedName>
</protein>
<sequence length="109" mass="12465">MGIESTSLVPSRRKCENRRTTVRLERPHACFNGSSEEVVDAVGVRILVFWAKAVGMCDQTRMRIGKGDTGETDLWELKEEKEGKVLSMVHQRENRKAEPRDPPMMEFVC</sequence>
<name>A0A9W9VN93_9EURO</name>
<feature type="compositionally biased region" description="Basic and acidic residues" evidence="1">
    <location>
        <begin position="89"/>
        <end position="103"/>
    </location>
</feature>
<keyword evidence="3" id="KW-1185">Reference proteome</keyword>
<dbReference type="EMBL" id="JAPZBU010000009">
    <property type="protein sequence ID" value="KAJ5386252.1"/>
    <property type="molecule type" value="Genomic_DNA"/>
</dbReference>
<feature type="region of interest" description="Disordered" evidence="1">
    <location>
        <begin position="89"/>
        <end position="109"/>
    </location>
</feature>
<evidence type="ECO:0000313" key="2">
    <source>
        <dbReference type="EMBL" id="KAJ5386252.1"/>
    </source>
</evidence>
<organism evidence="2 3">
    <name type="scientific">Penicillium cosmopolitanum</name>
    <dbReference type="NCBI Taxonomy" id="1131564"/>
    <lineage>
        <taxon>Eukaryota</taxon>
        <taxon>Fungi</taxon>
        <taxon>Dikarya</taxon>
        <taxon>Ascomycota</taxon>
        <taxon>Pezizomycotina</taxon>
        <taxon>Eurotiomycetes</taxon>
        <taxon>Eurotiomycetidae</taxon>
        <taxon>Eurotiales</taxon>
        <taxon>Aspergillaceae</taxon>
        <taxon>Penicillium</taxon>
    </lineage>
</organism>
<gene>
    <name evidence="2" type="ORF">N7509_008793</name>
</gene>
<dbReference type="GeneID" id="81372410"/>
<comment type="caution">
    <text evidence="2">The sequence shown here is derived from an EMBL/GenBank/DDBJ whole genome shotgun (WGS) entry which is preliminary data.</text>
</comment>
<dbReference type="RefSeq" id="XP_056484050.1">
    <property type="nucleotide sequence ID" value="XM_056633430.1"/>
</dbReference>
<evidence type="ECO:0000256" key="1">
    <source>
        <dbReference type="SAM" id="MobiDB-lite"/>
    </source>
</evidence>
<dbReference type="AlphaFoldDB" id="A0A9W9VN93"/>
<reference evidence="2" key="2">
    <citation type="journal article" date="2023" name="IMA Fungus">
        <title>Comparative genomic study of the Penicillium genus elucidates a diverse pangenome and 15 lateral gene transfer events.</title>
        <authorList>
            <person name="Petersen C."/>
            <person name="Sorensen T."/>
            <person name="Nielsen M.R."/>
            <person name="Sondergaard T.E."/>
            <person name="Sorensen J.L."/>
            <person name="Fitzpatrick D.A."/>
            <person name="Frisvad J.C."/>
            <person name="Nielsen K.L."/>
        </authorList>
    </citation>
    <scope>NUCLEOTIDE SEQUENCE</scope>
    <source>
        <strain evidence="2">IBT 29677</strain>
    </source>
</reference>
<proteinExistence type="predicted"/>
<reference evidence="2" key="1">
    <citation type="submission" date="2022-12" db="EMBL/GenBank/DDBJ databases">
        <authorList>
            <person name="Petersen C."/>
        </authorList>
    </citation>
    <scope>NUCLEOTIDE SEQUENCE</scope>
    <source>
        <strain evidence="2">IBT 29677</strain>
    </source>
</reference>
<evidence type="ECO:0000313" key="3">
    <source>
        <dbReference type="Proteomes" id="UP001147747"/>
    </source>
</evidence>